<dbReference type="PANTHER" id="PTHR22750">
    <property type="entry name" value="G-PROTEIN COUPLED RECEPTOR"/>
    <property type="match status" value="1"/>
</dbReference>
<evidence type="ECO:0000256" key="3">
    <source>
        <dbReference type="ARBA" id="ARBA00022692"/>
    </source>
</evidence>
<comment type="subcellular location">
    <subcellularLocation>
        <location evidence="1">Cell membrane</location>
        <topology evidence="1">Multi-pass membrane protein</topology>
    </subcellularLocation>
</comment>
<evidence type="ECO:0000256" key="5">
    <source>
        <dbReference type="ARBA" id="ARBA00023136"/>
    </source>
</evidence>
<dbReference type="Pfam" id="PF00001">
    <property type="entry name" value="7tm_1"/>
    <property type="match status" value="1"/>
</dbReference>
<dbReference type="OrthoDB" id="10071887at2759"/>
<feature type="transmembrane region" description="Helical" evidence="6">
    <location>
        <begin position="90"/>
        <end position="110"/>
    </location>
</feature>
<dbReference type="GO" id="GO:0004930">
    <property type="term" value="F:G protein-coupled receptor activity"/>
    <property type="evidence" value="ECO:0007669"/>
    <property type="project" value="InterPro"/>
</dbReference>
<feature type="transmembrane region" description="Helical" evidence="6">
    <location>
        <begin position="169"/>
        <end position="194"/>
    </location>
</feature>
<evidence type="ECO:0000256" key="4">
    <source>
        <dbReference type="ARBA" id="ARBA00022989"/>
    </source>
</evidence>
<dbReference type="OMA" id="VEMECRE"/>
<keyword evidence="4 6" id="KW-1133">Transmembrane helix</keyword>
<dbReference type="Proteomes" id="UP000001593">
    <property type="component" value="Unassembled WGS sequence"/>
</dbReference>
<evidence type="ECO:0000259" key="7">
    <source>
        <dbReference type="PROSITE" id="PS50262"/>
    </source>
</evidence>
<dbReference type="Gene3D" id="1.20.1070.10">
    <property type="entry name" value="Rhodopsin 7-helix transmembrane proteins"/>
    <property type="match status" value="1"/>
</dbReference>
<dbReference type="PhylomeDB" id="A7SDN1"/>
<name>A7SDN1_NEMVE</name>
<reference evidence="8 9" key="1">
    <citation type="journal article" date="2007" name="Science">
        <title>Sea anemone genome reveals ancestral eumetazoan gene repertoire and genomic organization.</title>
        <authorList>
            <person name="Putnam N.H."/>
            <person name="Srivastava M."/>
            <person name="Hellsten U."/>
            <person name="Dirks B."/>
            <person name="Chapman J."/>
            <person name="Salamov A."/>
            <person name="Terry A."/>
            <person name="Shapiro H."/>
            <person name="Lindquist E."/>
            <person name="Kapitonov V.V."/>
            <person name="Jurka J."/>
            <person name="Genikhovich G."/>
            <person name="Grigoriev I.V."/>
            <person name="Lucas S.M."/>
            <person name="Steele R.E."/>
            <person name="Finnerty J.R."/>
            <person name="Technau U."/>
            <person name="Martindale M.Q."/>
            <person name="Rokhsar D.S."/>
        </authorList>
    </citation>
    <scope>NUCLEOTIDE SEQUENCE [LARGE SCALE GENOMIC DNA]</scope>
    <source>
        <strain evidence="9">CH2 X CH6</strain>
    </source>
</reference>
<dbReference type="AlphaFoldDB" id="A7SDN1"/>
<feature type="transmembrane region" description="Helical" evidence="6">
    <location>
        <begin position="200"/>
        <end position="223"/>
    </location>
</feature>
<dbReference type="EMBL" id="DS469631">
    <property type="protein sequence ID" value="EDO38210.1"/>
    <property type="molecule type" value="Genomic_DNA"/>
</dbReference>
<dbReference type="InterPro" id="IPR000276">
    <property type="entry name" value="GPCR_Rhodpsn"/>
</dbReference>
<protein>
    <recommendedName>
        <fullName evidence="7">G-protein coupled receptors family 1 profile domain-containing protein</fullName>
    </recommendedName>
</protein>
<dbReference type="PROSITE" id="PS50262">
    <property type="entry name" value="G_PROTEIN_RECEP_F1_2"/>
    <property type="match status" value="1"/>
</dbReference>
<evidence type="ECO:0000256" key="6">
    <source>
        <dbReference type="SAM" id="Phobius"/>
    </source>
</evidence>
<dbReference type="GO" id="GO:0005886">
    <property type="term" value="C:plasma membrane"/>
    <property type="evidence" value="ECO:0007669"/>
    <property type="project" value="UniProtKB-SubCell"/>
</dbReference>
<keyword evidence="5 6" id="KW-0472">Membrane</keyword>
<keyword evidence="9" id="KW-1185">Reference proteome</keyword>
<proteinExistence type="predicted"/>
<dbReference type="InterPro" id="IPR017452">
    <property type="entry name" value="GPCR_Rhodpsn_7TM"/>
</dbReference>
<evidence type="ECO:0000313" key="8">
    <source>
        <dbReference type="EMBL" id="EDO38210.1"/>
    </source>
</evidence>
<evidence type="ECO:0000313" key="9">
    <source>
        <dbReference type="Proteomes" id="UP000001593"/>
    </source>
</evidence>
<dbReference type="HOGENOM" id="CLU_009579_16_2_1"/>
<dbReference type="KEGG" id="nve:5509779"/>
<evidence type="ECO:0000256" key="1">
    <source>
        <dbReference type="ARBA" id="ARBA00004651"/>
    </source>
</evidence>
<dbReference type="InParanoid" id="A7SDN1"/>
<evidence type="ECO:0000256" key="2">
    <source>
        <dbReference type="ARBA" id="ARBA00022475"/>
    </source>
</evidence>
<dbReference type="PRINTS" id="PR00237">
    <property type="entry name" value="GPCRRHODOPSN"/>
</dbReference>
<organism evidence="8 9">
    <name type="scientific">Nematostella vectensis</name>
    <name type="common">Starlet sea anemone</name>
    <dbReference type="NCBI Taxonomy" id="45351"/>
    <lineage>
        <taxon>Eukaryota</taxon>
        <taxon>Metazoa</taxon>
        <taxon>Cnidaria</taxon>
        <taxon>Anthozoa</taxon>
        <taxon>Hexacorallia</taxon>
        <taxon>Actiniaria</taxon>
        <taxon>Edwardsiidae</taxon>
        <taxon>Nematostella</taxon>
    </lineage>
</organism>
<feature type="transmembrane region" description="Helical" evidence="6">
    <location>
        <begin position="130"/>
        <end position="149"/>
    </location>
</feature>
<gene>
    <name evidence="8" type="ORF">NEMVEDRAFT_v1g210664</name>
</gene>
<accession>A7SDN1</accession>
<keyword evidence="2" id="KW-1003">Cell membrane</keyword>
<dbReference type="CDD" id="cd00637">
    <property type="entry name" value="7tm_classA_rhodopsin-like"/>
    <property type="match status" value="1"/>
</dbReference>
<feature type="transmembrane region" description="Helical" evidence="6">
    <location>
        <begin position="21"/>
        <end position="44"/>
    </location>
</feature>
<feature type="domain" description="G-protein coupled receptors family 1 profile" evidence="7">
    <location>
        <begin position="2"/>
        <end position="221"/>
    </location>
</feature>
<keyword evidence="3 6" id="KW-0812">Transmembrane</keyword>
<sequence>MANILALIVFLRKSFRVKKSTYFILSMTVADLQVGVACILIFANNMQHSAQIWINFALLASLFSLVGIAVERTYAVFFPFKHRLSKTSSYLLWITLVETLAFCRGIYPLYLFFNGKTVKYYTMYMICSDVSGYTVSLAIIVTCYISIWIKMRFGKTFDNEQASRKSASLAKTLSIVTITSVGCFLIPMVIYINLEPYEYWHYNILADVLLLSNSFWNVLVYSIRMPEFGKELRGILRGFAFCIPYKVEVCPYHPRQQIQPCPPVIGGSLSRDEHAVDSPMSRETVHHISRDQSCVIHSSVENDKCFDRVL</sequence>
<dbReference type="SUPFAM" id="SSF81321">
    <property type="entry name" value="Family A G protein-coupled receptor-like"/>
    <property type="match status" value="1"/>
</dbReference>
<feature type="transmembrane region" description="Helical" evidence="6">
    <location>
        <begin position="50"/>
        <end position="70"/>
    </location>
</feature>